<feature type="binding site" evidence="14">
    <location>
        <position position="189"/>
    </location>
    <ligand>
        <name>ATP</name>
        <dbReference type="ChEBI" id="CHEBI:30616"/>
    </ligand>
</feature>
<dbReference type="KEGG" id="lng:BSQ50_07140"/>
<evidence type="ECO:0000256" key="6">
    <source>
        <dbReference type="ARBA" id="ARBA00022605"/>
    </source>
</evidence>
<dbReference type="GO" id="GO:0009089">
    <property type="term" value="P:lysine biosynthetic process via diaminopimelate"/>
    <property type="evidence" value="ECO:0007669"/>
    <property type="project" value="UniProtKB-UniPathway"/>
</dbReference>
<dbReference type="GO" id="GO:0009090">
    <property type="term" value="P:homoserine biosynthetic process"/>
    <property type="evidence" value="ECO:0007669"/>
    <property type="project" value="TreeGrafter"/>
</dbReference>
<sequence>MEIMVQKFGGTSVQDDQSREKAIGHVQYAVDQGYKVVVVVSAIGRKGAPYATDSLLNLVDGDHSLLSNRELDMLVSVGEIISTAVFTEMLKKQKFAAIALTGPDAGVRTNNEYQNAKVLDVKTDAILKEFKTHDVVVVAGFQGLSREGHMTTLGRGGSDTSAALLGAALSAKRVDIFTDVSGMMTADPRLVKKAKFLKNVSYEEVANMAHEGAKVIHPRAVEVAQQAHLPLRIRSTWDSVEELGTLVSDKDLSIRHYRAVTGIAHQVGLTQFIVATAKWSAEDIFKLLADNHLSVDFINILPEKVVFNLNQQQSQIAKQLLTAKNIKSEIIENCAKVSIVGAGIMGTPGITAQIVSALSTHKIKILQTTDSYTTIWVLVNQTDLIAAVNALHDAFLNEQQDASDEI</sequence>
<dbReference type="Gene3D" id="3.30.2130.10">
    <property type="entry name" value="VC0802-like"/>
    <property type="match status" value="1"/>
</dbReference>
<dbReference type="UniPathway" id="UPA00051">
    <property type="reaction ID" value="UER00462"/>
</dbReference>
<evidence type="ECO:0000256" key="9">
    <source>
        <dbReference type="ARBA" id="ARBA00022777"/>
    </source>
</evidence>
<dbReference type="SUPFAM" id="SSF55021">
    <property type="entry name" value="ACT-like"/>
    <property type="match status" value="2"/>
</dbReference>
<dbReference type="GO" id="GO:0019877">
    <property type="term" value="P:diaminopimelate biosynthetic process"/>
    <property type="evidence" value="ECO:0007669"/>
    <property type="project" value="UniProtKB-KW"/>
</dbReference>
<dbReference type="NCBIfam" id="TIGR00657">
    <property type="entry name" value="asp_kinases"/>
    <property type="match status" value="1"/>
</dbReference>
<dbReference type="EC" id="2.7.2.4" evidence="15"/>
<feature type="binding site" evidence="14">
    <location>
        <begin position="178"/>
        <end position="179"/>
    </location>
    <ligand>
        <name>ATP</name>
        <dbReference type="ChEBI" id="CHEBI:30616"/>
    </ligand>
</feature>
<dbReference type="InterPro" id="IPR001048">
    <property type="entry name" value="Asp/Glu/Uridylate_kinase"/>
</dbReference>
<comment type="catalytic activity">
    <reaction evidence="13 15">
        <text>L-aspartate + ATP = 4-phospho-L-aspartate + ADP</text>
        <dbReference type="Rhea" id="RHEA:23776"/>
        <dbReference type="ChEBI" id="CHEBI:29991"/>
        <dbReference type="ChEBI" id="CHEBI:30616"/>
        <dbReference type="ChEBI" id="CHEBI:57535"/>
        <dbReference type="ChEBI" id="CHEBI:456216"/>
        <dbReference type="EC" id="2.7.2.4"/>
    </reaction>
</comment>
<dbReference type="InterPro" id="IPR005260">
    <property type="entry name" value="Asp_kin_monofn"/>
</dbReference>
<keyword evidence="6 16" id="KW-0028">Amino-acid biosynthesis</keyword>
<evidence type="ECO:0000256" key="14">
    <source>
        <dbReference type="PIRSR" id="PIRSR000726-1"/>
    </source>
</evidence>
<dbReference type="Pfam" id="PF00696">
    <property type="entry name" value="AA_kinase"/>
    <property type="match status" value="1"/>
</dbReference>
<feature type="domain" description="Aspartate/glutamate/uridylate kinase" evidence="17">
    <location>
        <begin position="3"/>
        <end position="235"/>
    </location>
</feature>
<dbReference type="RefSeq" id="WP_057886909.1">
    <property type="nucleotide sequence ID" value="NZ_CP018180.1"/>
</dbReference>
<feature type="binding site" evidence="14">
    <location>
        <begin position="7"/>
        <end position="10"/>
    </location>
    <ligand>
        <name>ATP</name>
        <dbReference type="ChEBI" id="CHEBI:30616"/>
    </ligand>
</feature>
<comment type="pathway">
    <text evidence="3 16">Amino-acid biosynthesis; L-methionine biosynthesis via de novo pathway; L-homoserine from L-aspartate: step 1/3.</text>
</comment>
<dbReference type="SUPFAM" id="SSF53633">
    <property type="entry name" value="Carbamate kinase-like"/>
    <property type="match status" value="1"/>
</dbReference>
<evidence type="ECO:0000256" key="15">
    <source>
        <dbReference type="RuleBase" id="RU003448"/>
    </source>
</evidence>
<dbReference type="Gene3D" id="3.40.1160.10">
    <property type="entry name" value="Acetylglutamate kinase-like"/>
    <property type="match status" value="1"/>
</dbReference>
<feature type="domain" description="CASTOR ACT" evidence="18">
    <location>
        <begin position="330"/>
        <end position="393"/>
    </location>
</feature>
<dbReference type="InterPro" id="IPR027795">
    <property type="entry name" value="CASTOR_ACT_dom"/>
</dbReference>
<protein>
    <recommendedName>
        <fullName evidence="15">Aspartokinase</fullName>
        <ecNumber evidence="15">2.7.2.4</ecNumber>
    </recommendedName>
</protein>
<evidence type="ECO:0000256" key="4">
    <source>
        <dbReference type="ARBA" id="ARBA00005139"/>
    </source>
</evidence>
<evidence type="ECO:0000313" key="20">
    <source>
        <dbReference type="Proteomes" id="UP000324497"/>
    </source>
</evidence>
<dbReference type="InterPro" id="IPR045865">
    <property type="entry name" value="ACT-like_dom_sf"/>
</dbReference>
<feature type="binding site" evidence="14">
    <location>
        <position position="79"/>
    </location>
    <ligand>
        <name>substrate</name>
    </ligand>
</feature>
<evidence type="ECO:0000256" key="7">
    <source>
        <dbReference type="ARBA" id="ARBA00022679"/>
    </source>
</evidence>
<keyword evidence="8 14" id="KW-0547">Nucleotide-binding</keyword>
<comment type="pathway">
    <text evidence="2 16">Amino-acid biosynthesis; L-lysine biosynthesis via DAP pathway; (S)-tetrahydrodipicolinate from L-aspartate: step 1/4.</text>
</comment>
<dbReference type="PANTHER" id="PTHR21499">
    <property type="entry name" value="ASPARTATE KINASE"/>
    <property type="match status" value="1"/>
</dbReference>
<keyword evidence="10 14" id="KW-0067">ATP-binding</keyword>
<name>A0A3S6QW96_9LACO</name>
<reference evidence="19 20" key="1">
    <citation type="submission" date="2016-11" db="EMBL/GenBank/DDBJ databases">
        <title>Interaction between Lactobacillus species and yeast in water kefir.</title>
        <authorList>
            <person name="Behr J."/>
            <person name="Xu D."/>
            <person name="Vogel R.F."/>
        </authorList>
    </citation>
    <scope>NUCLEOTIDE SEQUENCE [LARGE SCALE GENOMIC DNA]</scope>
    <source>
        <strain evidence="19 20">TMW 1.1827</strain>
    </source>
</reference>
<feature type="binding site" evidence="14">
    <location>
        <begin position="214"/>
        <end position="215"/>
    </location>
    <ligand>
        <name>ATP</name>
        <dbReference type="ChEBI" id="CHEBI:30616"/>
    </ligand>
</feature>
<evidence type="ECO:0000256" key="3">
    <source>
        <dbReference type="ARBA" id="ARBA00004986"/>
    </source>
</evidence>
<keyword evidence="12" id="KW-0457">Lysine biosynthesis</keyword>
<dbReference type="InterPro" id="IPR001341">
    <property type="entry name" value="Asp_kinase"/>
</dbReference>
<evidence type="ECO:0000256" key="1">
    <source>
        <dbReference type="ARBA" id="ARBA00003121"/>
    </source>
</evidence>
<evidence type="ECO:0000313" key="19">
    <source>
        <dbReference type="EMBL" id="AUJ32354.1"/>
    </source>
</evidence>
<comment type="function">
    <text evidence="1">Catalyzes the phosphorylation of the beta-carboxyl group of aspartic acid with ATP to yield 4-phospho-L-aspartate, which is involved in the branched biosynthetic pathway leading to the biosynthesis of amino acids threonine, isoleucine and methionine.</text>
</comment>
<dbReference type="GO" id="GO:0005829">
    <property type="term" value="C:cytosol"/>
    <property type="evidence" value="ECO:0007669"/>
    <property type="project" value="TreeGrafter"/>
</dbReference>
<dbReference type="PROSITE" id="PS00324">
    <property type="entry name" value="ASPARTOKINASE"/>
    <property type="match status" value="1"/>
</dbReference>
<dbReference type="NCBIfam" id="NF006068">
    <property type="entry name" value="PRK08210.1"/>
    <property type="match status" value="1"/>
</dbReference>
<evidence type="ECO:0000256" key="11">
    <source>
        <dbReference type="ARBA" id="ARBA00022915"/>
    </source>
</evidence>
<gene>
    <name evidence="19" type="ORF">BSQ50_07140</name>
</gene>
<dbReference type="Pfam" id="PF13840">
    <property type="entry name" value="ACT_7"/>
    <property type="match status" value="1"/>
</dbReference>
<comment type="similarity">
    <text evidence="5 15">Belongs to the aspartokinase family.</text>
</comment>
<proteinExistence type="inferred from homology"/>
<evidence type="ECO:0000256" key="2">
    <source>
        <dbReference type="ARBA" id="ARBA00004766"/>
    </source>
</evidence>
<evidence type="ECO:0000256" key="10">
    <source>
        <dbReference type="ARBA" id="ARBA00022840"/>
    </source>
</evidence>
<dbReference type="GeneID" id="78521173"/>
<dbReference type="GO" id="GO:0004072">
    <property type="term" value="F:aspartate kinase activity"/>
    <property type="evidence" value="ECO:0007669"/>
    <property type="project" value="UniProtKB-EC"/>
</dbReference>
<keyword evidence="11" id="KW-0220">Diaminopimelate biosynthesis</keyword>
<evidence type="ECO:0000256" key="12">
    <source>
        <dbReference type="ARBA" id="ARBA00023154"/>
    </source>
</evidence>
<keyword evidence="7 15" id="KW-0808">Transferase</keyword>
<comment type="pathway">
    <text evidence="4 16">Amino-acid biosynthesis; L-threonine biosynthesis; L-threonine from L-aspartate: step 1/5.</text>
</comment>
<accession>A0A3S6QW96</accession>
<dbReference type="AlphaFoldDB" id="A0A3S6QW96"/>
<dbReference type="EMBL" id="CP018180">
    <property type="protein sequence ID" value="AUJ32354.1"/>
    <property type="molecule type" value="Genomic_DNA"/>
</dbReference>
<evidence type="ECO:0000259" key="18">
    <source>
        <dbReference type="Pfam" id="PF13840"/>
    </source>
</evidence>
<dbReference type="PIRSF" id="PIRSF000726">
    <property type="entry name" value="Asp_kin"/>
    <property type="match status" value="1"/>
</dbReference>
<dbReference type="UniPathway" id="UPA00050">
    <property type="reaction ID" value="UER00461"/>
</dbReference>
<dbReference type="UniPathway" id="UPA00034">
    <property type="reaction ID" value="UER00015"/>
</dbReference>
<dbReference type="GO" id="GO:0005524">
    <property type="term" value="F:ATP binding"/>
    <property type="evidence" value="ECO:0007669"/>
    <property type="project" value="UniProtKB-KW"/>
</dbReference>
<keyword evidence="20" id="KW-1185">Reference proteome</keyword>
<dbReference type="PANTHER" id="PTHR21499:SF3">
    <property type="entry name" value="ASPARTOKINASE"/>
    <property type="match status" value="1"/>
</dbReference>
<feature type="binding site" evidence="14">
    <location>
        <position position="52"/>
    </location>
    <ligand>
        <name>substrate</name>
    </ligand>
</feature>
<dbReference type="GO" id="GO:0009088">
    <property type="term" value="P:threonine biosynthetic process"/>
    <property type="evidence" value="ECO:0007669"/>
    <property type="project" value="UniProtKB-UniPathway"/>
</dbReference>
<organism evidence="19 20">
    <name type="scientific">Liquorilactobacillus nagelii</name>
    <dbReference type="NCBI Taxonomy" id="82688"/>
    <lineage>
        <taxon>Bacteria</taxon>
        <taxon>Bacillati</taxon>
        <taxon>Bacillota</taxon>
        <taxon>Bacilli</taxon>
        <taxon>Lactobacillales</taxon>
        <taxon>Lactobacillaceae</taxon>
        <taxon>Liquorilactobacillus</taxon>
    </lineage>
</organism>
<dbReference type="Proteomes" id="UP000324497">
    <property type="component" value="Chromosome"/>
</dbReference>
<keyword evidence="9 15" id="KW-0418">Kinase</keyword>
<dbReference type="InterPro" id="IPR036393">
    <property type="entry name" value="AceGlu_kinase-like_sf"/>
</dbReference>
<evidence type="ECO:0000256" key="8">
    <source>
        <dbReference type="ARBA" id="ARBA00022741"/>
    </source>
</evidence>
<evidence type="ECO:0000256" key="13">
    <source>
        <dbReference type="ARBA" id="ARBA00047872"/>
    </source>
</evidence>
<evidence type="ECO:0000259" key="17">
    <source>
        <dbReference type="Pfam" id="PF00696"/>
    </source>
</evidence>
<evidence type="ECO:0000256" key="16">
    <source>
        <dbReference type="RuleBase" id="RU004249"/>
    </source>
</evidence>
<evidence type="ECO:0000256" key="5">
    <source>
        <dbReference type="ARBA" id="ARBA00010122"/>
    </source>
</evidence>
<dbReference type="InterPro" id="IPR018042">
    <property type="entry name" value="Aspartate_kinase_CS"/>
</dbReference>